<dbReference type="EMBL" id="SNXY01000012">
    <property type="protein sequence ID" value="TDP81488.1"/>
    <property type="molecule type" value="Genomic_DNA"/>
</dbReference>
<comment type="caution">
    <text evidence="6">The sequence shown here is derived from an EMBL/GenBank/DDBJ whole genome shotgun (WGS) entry which is preliminary data.</text>
</comment>
<dbReference type="InterPro" id="IPR047272">
    <property type="entry name" value="S49_SppA_C"/>
</dbReference>
<evidence type="ECO:0000256" key="1">
    <source>
        <dbReference type="ARBA" id="ARBA00008683"/>
    </source>
</evidence>
<evidence type="ECO:0000256" key="3">
    <source>
        <dbReference type="ARBA" id="ARBA00022801"/>
    </source>
</evidence>
<reference evidence="6 7" key="1">
    <citation type="submission" date="2019-03" db="EMBL/GenBank/DDBJ databases">
        <title>Genomic Encyclopedia of Type Strains, Phase IV (KMG-IV): sequencing the most valuable type-strain genomes for metagenomic binning, comparative biology and taxonomic classification.</title>
        <authorList>
            <person name="Goeker M."/>
        </authorList>
    </citation>
    <scope>NUCLEOTIDE SEQUENCE [LARGE SCALE GENOMIC DNA]</scope>
    <source>
        <strain evidence="6 7">DSM 102969</strain>
    </source>
</reference>
<dbReference type="PANTHER" id="PTHR42987:SF6">
    <property type="entry name" value="PROTEINASE IV"/>
    <property type="match status" value="1"/>
</dbReference>
<gene>
    <name evidence="6" type="ORF">EDD54_4358</name>
</gene>
<keyword evidence="3" id="KW-0378">Hydrolase</keyword>
<organism evidence="6 7">
    <name type="scientific">Oharaeibacter diazotrophicus</name>
    <dbReference type="NCBI Taxonomy" id="1920512"/>
    <lineage>
        <taxon>Bacteria</taxon>
        <taxon>Pseudomonadati</taxon>
        <taxon>Pseudomonadota</taxon>
        <taxon>Alphaproteobacteria</taxon>
        <taxon>Hyphomicrobiales</taxon>
        <taxon>Pleomorphomonadaceae</taxon>
        <taxon>Oharaeibacter</taxon>
    </lineage>
</organism>
<evidence type="ECO:0000256" key="4">
    <source>
        <dbReference type="ARBA" id="ARBA00022825"/>
    </source>
</evidence>
<dbReference type="Gene3D" id="6.20.330.10">
    <property type="match status" value="1"/>
</dbReference>
<dbReference type="GO" id="GO:0006508">
    <property type="term" value="P:proteolysis"/>
    <property type="evidence" value="ECO:0007669"/>
    <property type="project" value="UniProtKB-KW"/>
</dbReference>
<dbReference type="PANTHER" id="PTHR42987">
    <property type="entry name" value="PEPTIDASE S49"/>
    <property type="match status" value="1"/>
</dbReference>
<accession>A0A4V3CV86</accession>
<protein>
    <submittedName>
        <fullName evidence="6">Protease-4</fullName>
    </submittedName>
</protein>
<evidence type="ECO:0000313" key="6">
    <source>
        <dbReference type="EMBL" id="TDP81488.1"/>
    </source>
</evidence>
<keyword evidence="2 6" id="KW-0645">Protease</keyword>
<dbReference type="RefSeq" id="WP_126540665.1">
    <property type="nucleotide sequence ID" value="NZ_BSPM01000002.1"/>
</dbReference>
<dbReference type="SUPFAM" id="SSF52096">
    <property type="entry name" value="ClpP/crotonase"/>
    <property type="match status" value="1"/>
</dbReference>
<dbReference type="GO" id="GO:0008236">
    <property type="term" value="F:serine-type peptidase activity"/>
    <property type="evidence" value="ECO:0007669"/>
    <property type="project" value="UniProtKB-KW"/>
</dbReference>
<dbReference type="InterPro" id="IPR029045">
    <property type="entry name" value="ClpP/crotonase-like_dom_sf"/>
</dbReference>
<proteinExistence type="inferred from homology"/>
<evidence type="ECO:0000313" key="7">
    <source>
        <dbReference type="Proteomes" id="UP000294547"/>
    </source>
</evidence>
<keyword evidence="7" id="KW-1185">Reference proteome</keyword>
<comment type="similarity">
    <text evidence="1">Belongs to the peptidase S49 family.</text>
</comment>
<dbReference type="CDD" id="cd07023">
    <property type="entry name" value="S49_Sppa_N_C"/>
    <property type="match status" value="1"/>
</dbReference>
<feature type="domain" description="Peptidase S49" evidence="5">
    <location>
        <begin position="109"/>
        <end position="254"/>
    </location>
</feature>
<dbReference type="InterPro" id="IPR004635">
    <property type="entry name" value="Pept_S49_SppA"/>
</dbReference>
<dbReference type="NCBIfam" id="TIGR00706">
    <property type="entry name" value="SppA_dom"/>
    <property type="match status" value="1"/>
</dbReference>
<dbReference type="OrthoDB" id="9764363at2"/>
<dbReference type="Proteomes" id="UP000294547">
    <property type="component" value="Unassembled WGS sequence"/>
</dbReference>
<evidence type="ECO:0000259" key="5">
    <source>
        <dbReference type="Pfam" id="PF01343"/>
    </source>
</evidence>
<dbReference type="Pfam" id="PF01343">
    <property type="entry name" value="Peptidase_S49"/>
    <property type="match status" value="1"/>
</dbReference>
<name>A0A4V3CV86_9HYPH</name>
<evidence type="ECO:0000256" key="2">
    <source>
        <dbReference type="ARBA" id="ARBA00022670"/>
    </source>
</evidence>
<sequence length="318" mass="33561">MTLTADAVVDRRRTRRKLVFWRAVAFLAVLAALAAALAWSGAGDGLAKREPHIARIEIGGVIMADRERDEMLADLAADDAVKGVIVAIDSPGGSTTGGEKLYDGLRAIAAKKPTVATVGTLAASAGYMAAIATDHIVAQRTSITGSIGVYFQYGKVTELLKTIGVEVDTVKSAPLKAEPSPFTDPEVPGAREMIARLVDDTYQWFVDIVAERRGLDRATALKLADGSIWSGRQALPLKLVDEIGGEDEAIAWLGTRKVDTALPVLDWEPKRDQGPFGLSGMARALVANVLGFDAGALAPIGSLDGLVSVWQAGTSDLK</sequence>
<dbReference type="AlphaFoldDB" id="A0A4V3CV86"/>
<dbReference type="InterPro" id="IPR002142">
    <property type="entry name" value="Peptidase_S49"/>
</dbReference>
<keyword evidence="4" id="KW-0720">Serine protease</keyword>
<dbReference type="Gene3D" id="3.90.226.10">
    <property type="entry name" value="2-enoyl-CoA Hydratase, Chain A, domain 1"/>
    <property type="match status" value="1"/>
</dbReference>